<dbReference type="KEGG" id="sba:Sulba_2359"/>
<evidence type="ECO:0000313" key="2">
    <source>
        <dbReference type="Proteomes" id="UP000006176"/>
    </source>
</evidence>
<accession>I3Y0A4</accession>
<dbReference type="EMBL" id="CP003333">
    <property type="protein sequence ID" value="AFL69628.1"/>
    <property type="molecule type" value="Genomic_DNA"/>
</dbReference>
<evidence type="ECO:0000313" key="1">
    <source>
        <dbReference type="EMBL" id="AFL69628.1"/>
    </source>
</evidence>
<dbReference type="OrthoDB" id="5356867at2"/>
<protein>
    <submittedName>
        <fullName evidence="1">Uncharacterized protein</fullName>
    </submittedName>
</protein>
<sequence>MLPLILGGVAIAATGYKIKQFLSNEDNLDKINDTLMKGVDWLDSVDQKTEKFFDGLIQKIDESKNKEKLALLLDELDDIKSTTATIIYNDIDELLFDTTKNSCSEIYKPCEIELIRDQKQTPLRYTEENYLIIEKFCDILTTANNFLSQYIDEIKTLPTQNQSSVQPYTLSQNQIKKLYIIQTFLENVICCKVSSDNVTISKVTIRSFNRIKHTIELFKS</sequence>
<name>I3Y0A4_SULBS</name>
<reference evidence="1 2" key="1">
    <citation type="submission" date="2012-06" db="EMBL/GenBank/DDBJ databases">
        <title>Complete sequence of Sulfurospirillum barnesii SES-3.</title>
        <authorList>
            <consortium name="US DOE Joint Genome Institute"/>
            <person name="Lucas S."/>
            <person name="Han J."/>
            <person name="Lapidus A."/>
            <person name="Cheng J.-F."/>
            <person name="Goodwin L."/>
            <person name="Pitluck S."/>
            <person name="Peters L."/>
            <person name="Ovchinnikova G."/>
            <person name="Lu M."/>
            <person name="Detter J.C."/>
            <person name="Han C."/>
            <person name="Tapia R."/>
            <person name="Land M."/>
            <person name="Hauser L."/>
            <person name="Kyrpides N."/>
            <person name="Ivanova N."/>
            <person name="Pagani I."/>
            <person name="Stolz J."/>
            <person name="Arkin A."/>
            <person name="Dehal P."/>
            <person name="Oremland R."/>
            <person name="Saltikov C."/>
            <person name="Basu P."/>
            <person name="Hollibaugh J."/>
            <person name="Newman D."/>
            <person name="Stolyar S."/>
            <person name="Hazen T."/>
            <person name="Woyke T."/>
        </authorList>
    </citation>
    <scope>NUCLEOTIDE SEQUENCE [LARGE SCALE GENOMIC DNA]</scope>
    <source>
        <strain evidence="2">ATCC 700032 / DSM 10660 / SES-3</strain>
    </source>
</reference>
<dbReference type="Proteomes" id="UP000006176">
    <property type="component" value="Chromosome"/>
</dbReference>
<dbReference type="HOGENOM" id="CLU_1255409_0_0_7"/>
<gene>
    <name evidence="1" type="ordered locus">Sulba_2359</name>
</gene>
<proteinExistence type="predicted"/>
<dbReference type="AlphaFoldDB" id="I3Y0A4"/>
<dbReference type="PATRIC" id="fig|760154.4.peg.2353"/>
<dbReference type="STRING" id="760154.Sulba_2359"/>
<dbReference type="RefSeq" id="WP_014770491.1">
    <property type="nucleotide sequence ID" value="NC_018002.1"/>
</dbReference>
<organism evidence="1 2">
    <name type="scientific">Sulfurospirillum barnesii (strain ATCC 700032 / DSM 10660 / SES-3)</name>
    <dbReference type="NCBI Taxonomy" id="760154"/>
    <lineage>
        <taxon>Bacteria</taxon>
        <taxon>Pseudomonadati</taxon>
        <taxon>Campylobacterota</taxon>
        <taxon>Epsilonproteobacteria</taxon>
        <taxon>Campylobacterales</taxon>
        <taxon>Sulfurospirillaceae</taxon>
        <taxon>Sulfurospirillum</taxon>
    </lineage>
</organism>
<keyword evidence="2" id="KW-1185">Reference proteome</keyword>